<gene>
    <name evidence="1" type="ORF">J1N35_037627</name>
</gene>
<protein>
    <recommendedName>
        <fullName evidence="3">Aminotransferase-like plant mobile domain-containing protein</fullName>
    </recommendedName>
</protein>
<reference evidence="1 2" key="1">
    <citation type="journal article" date="2021" name="Plant Biotechnol. J.">
        <title>Multi-omics assisted identification of the key and species-specific regulatory components of drought-tolerant mechanisms in Gossypium stocksii.</title>
        <authorList>
            <person name="Yu D."/>
            <person name="Ke L."/>
            <person name="Zhang D."/>
            <person name="Wu Y."/>
            <person name="Sun Y."/>
            <person name="Mei J."/>
            <person name="Sun J."/>
            <person name="Sun Y."/>
        </authorList>
    </citation>
    <scope>NUCLEOTIDE SEQUENCE [LARGE SCALE GENOMIC DNA]</scope>
    <source>
        <strain evidence="2">cv. E1</strain>
        <tissue evidence="1">Leaf</tissue>
    </source>
</reference>
<evidence type="ECO:0008006" key="3">
    <source>
        <dbReference type="Google" id="ProtNLM"/>
    </source>
</evidence>
<dbReference type="Proteomes" id="UP000828251">
    <property type="component" value="Unassembled WGS sequence"/>
</dbReference>
<comment type="caution">
    <text evidence="1">The sequence shown here is derived from an EMBL/GenBank/DDBJ whole genome shotgun (WGS) entry which is preliminary data.</text>
</comment>
<name>A0A9D3UKH2_9ROSI</name>
<evidence type="ECO:0000313" key="2">
    <source>
        <dbReference type="Proteomes" id="UP000828251"/>
    </source>
</evidence>
<sequence length="335" mass="39020">MGRISWDLLKELEDIRLLLDQHLEVEFEWMPYADSDIISCISTEALDNRGMWDTKVSLIVYAMVEMQESNQVIQQFGWRKQIPLPPQDLKELHKVGMRGKNDEDWYIFQATDIPRILHPNADVDADPNVRPDANASPLPMMTLMQMLMLVSMPKSMPMYPGFFAPYGYMSIVTQTPPASLFYRGRSSAQSFTDGVEDTQWEARITLHSSREESDGDEGELKINTNTKTKTKMNTMTKMETEMSKRVGLKPMISWMMATRKFIGMHLWLYAEILLTSIVYCPTAHILPYDTIDVTYWDTMQVHGQCQLEWHTGHWQPHIFIWDMWEFGTPYSIHVF</sequence>
<dbReference type="EMBL" id="JAIQCV010000011">
    <property type="protein sequence ID" value="KAH1046843.1"/>
    <property type="molecule type" value="Genomic_DNA"/>
</dbReference>
<keyword evidence="2" id="KW-1185">Reference proteome</keyword>
<accession>A0A9D3UKH2</accession>
<proteinExistence type="predicted"/>
<organism evidence="1 2">
    <name type="scientific">Gossypium stocksii</name>
    <dbReference type="NCBI Taxonomy" id="47602"/>
    <lineage>
        <taxon>Eukaryota</taxon>
        <taxon>Viridiplantae</taxon>
        <taxon>Streptophyta</taxon>
        <taxon>Embryophyta</taxon>
        <taxon>Tracheophyta</taxon>
        <taxon>Spermatophyta</taxon>
        <taxon>Magnoliopsida</taxon>
        <taxon>eudicotyledons</taxon>
        <taxon>Gunneridae</taxon>
        <taxon>Pentapetalae</taxon>
        <taxon>rosids</taxon>
        <taxon>malvids</taxon>
        <taxon>Malvales</taxon>
        <taxon>Malvaceae</taxon>
        <taxon>Malvoideae</taxon>
        <taxon>Gossypium</taxon>
    </lineage>
</organism>
<evidence type="ECO:0000313" key="1">
    <source>
        <dbReference type="EMBL" id="KAH1046843.1"/>
    </source>
</evidence>
<dbReference type="AlphaFoldDB" id="A0A9D3UKH2"/>